<dbReference type="EMBL" id="CAJNRD030001119">
    <property type="protein sequence ID" value="CAG5090483.1"/>
    <property type="molecule type" value="Genomic_DNA"/>
</dbReference>
<proteinExistence type="predicted"/>
<organism evidence="1 2">
    <name type="scientific">Cotesia congregata</name>
    <name type="common">Parasitoid wasp</name>
    <name type="synonym">Apanteles congregatus</name>
    <dbReference type="NCBI Taxonomy" id="51543"/>
    <lineage>
        <taxon>Eukaryota</taxon>
        <taxon>Metazoa</taxon>
        <taxon>Ecdysozoa</taxon>
        <taxon>Arthropoda</taxon>
        <taxon>Hexapoda</taxon>
        <taxon>Insecta</taxon>
        <taxon>Pterygota</taxon>
        <taxon>Neoptera</taxon>
        <taxon>Endopterygota</taxon>
        <taxon>Hymenoptera</taxon>
        <taxon>Apocrita</taxon>
        <taxon>Ichneumonoidea</taxon>
        <taxon>Braconidae</taxon>
        <taxon>Microgastrinae</taxon>
        <taxon>Cotesia</taxon>
    </lineage>
</organism>
<accession>A0A8J2HB68</accession>
<dbReference type="AlphaFoldDB" id="A0A8J2HB68"/>
<evidence type="ECO:0000313" key="2">
    <source>
        <dbReference type="Proteomes" id="UP000786811"/>
    </source>
</evidence>
<comment type="caution">
    <text evidence="1">The sequence shown here is derived from an EMBL/GenBank/DDBJ whole genome shotgun (WGS) entry which is preliminary data.</text>
</comment>
<evidence type="ECO:0000313" key="1">
    <source>
        <dbReference type="EMBL" id="CAG5090483.1"/>
    </source>
</evidence>
<protein>
    <submittedName>
        <fullName evidence="1">Uncharacterized protein</fullName>
    </submittedName>
</protein>
<reference evidence="1" key="1">
    <citation type="submission" date="2021-04" db="EMBL/GenBank/DDBJ databases">
        <authorList>
            <person name="Chebbi M.A.C M."/>
        </authorList>
    </citation>
    <scope>NUCLEOTIDE SEQUENCE</scope>
</reference>
<sequence length="67" mass="7589">MWSEALLFTGQAWNVPPFGEPDNLNPAVHFKDYNEIAKRINIDLDEEVSNVSIVKLINYDGAITIKI</sequence>
<dbReference type="Proteomes" id="UP000786811">
    <property type="component" value="Unassembled WGS sequence"/>
</dbReference>
<keyword evidence="2" id="KW-1185">Reference proteome</keyword>
<name>A0A8J2HB68_COTCN</name>
<gene>
    <name evidence="1" type="ORF">HICCMSTLAB_LOCUS5650</name>
</gene>